<reference evidence="2" key="1">
    <citation type="journal article" date="2019" name="Int. J. Syst. Evol. Microbiol.">
        <title>The Global Catalogue of Microorganisms (GCM) 10K type strain sequencing project: providing services to taxonomists for standard genome sequencing and annotation.</title>
        <authorList>
            <consortium name="The Broad Institute Genomics Platform"/>
            <consortium name="The Broad Institute Genome Sequencing Center for Infectious Disease"/>
            <person name="Wu L."/>
            <person name="Ma J."/>
        </authorList>
    </citation>
    <scope>NUCLEOTIDE SEQUENCE [LARGE SCALE GENOMIC DNA]</scope>
    <source>
        <strain evidence="2">TISTR 1827</strain>
    </source>
</reference>
<dbReference type="SUPFAM" id="SSF89360">
    <property type="entry name" value="HesB-like domain"/>
    <property type="match status" value="1"/>
</dbReference>
<proteinExistence type="predicted"/>
<evidence type="ECO:0000313" key="2">
    <source>
        <dbReference type="Proteomes" id="UP001597493"/>
    </source>
</evidence>
<comment type="caution">
    <text evidence="1">The sequence shown here is derived from an EMBL/GenBank/DDBJ whole genome shotgun (WGS) entry which is preliminary data.</text>
</comment>
<evidence type="ECO:0000313" key="1">
    <source>
        <dbReference type="EMBL" id="MFD2661516.1"/>
    </source>
</evidence>
<organism evidence="1 2">
    <name type="scientific">Paenibacillus thailandensis</name>
    <dbReference type="NCBI Taxonomy" id="393250"/>
    <lineage>
        <taxon>Bacteria</taxon>
        <taxon>Bacillati</taxon>
        <taxon>Bacillota</taxon>
        <taxon>Bacilli</taxon>
        <taxon>Bacillales</taxon>
        <taxon>Paenibacillaceae</taxon>
        <taxon>Paenibacillus</taxon>
    </lineage>
</organism>
<gene>
    <name evidence="1" type="ORF">ACFSW5_14780</name>
</gene>
<dbReference type="RefSeq" id="WP_379274475.1">
    <property type="nucleotide sequence ID" value="NZ_JBHUGT010000023.1"/>
</dbReference>
<accession>A0ABW5QYL4</accession>
<dbReference type="Proteomes" id="UP001597493">
    <property type="component" value="Unassembled WGS sequence"/>
</dbReference>
<keyword evidence="2" id="KW-1185">Reference proteome</keyword>
<dbReference type="InterPro" id="IPR035903">
    <property type="entry name" value="HesB-like_dom_sf"/>
</dbReference>
<name>A0ABW5QYL4_9BACL</name>
<protein>
    <submittedName>
        <fullName evidence="1">Fe-S cluster assembly protein HesB</fullName>
    </submittedName>
</protein>
<sequence>MALTVTAAAVDCFKKEWGFGEGENIRIFVRYVSGGREPYALGITRDDPINAALSTSEGGLRFYMETNDVWFLEGRDLTIDASGEDIVLKTG</sequence>
<dbReference type="EMBL" id="JBHUMY010000014">
    <property type="protein sequence ID" value="MFD2661516.1"/>
    <property type="molecule type" value="Genomic_DNA"/>
</dbReference>